<dbReference type="EMBL" id="BAAAPN010000059">
    <property type="protein sequence ID" value="GAA1769000.1"/>
    <property type="molecule type" value="Genomic_DNA"/>
</dbReference>
<dbReference type="RefSeq" id="WP_344067563.1">
    <property type="nucleotide sequence ID" value="NZ_BAAAPN010000059.1"/>
</dbReference>
<dbReference type="InterPro" id="IPR041657">
    <property type="entry name" value="HTH_17"/>
</dbReference>
<dbReference type="Pfam" id="PF12728">
    <property type="entry name" value="HTH_17"/>
    <property type="match status" value="1"/>
</dbReference>
<dbReference type="Proteomes" id="UP001501475">
    <property type="component" value="Unassembled WGS sequence"/>
</dbReference>
<accession>A0ABP4X6A0</accession>
<keyword evidence="4" id="KW-1185">Reference proteome</keyword>
<protein>
    <recommendedName>
        <fullName evidence="2">Helix-turn-helix domain-containing protein</fullName>
    </recommendedName>
</protein>
<feature type="domain" description="Helix-turn-helix" evidence="2">
    <location>
        <begin position="39"/>
        <end position="68"/>
    </location>
</feature>
<name>A0ABP4X6A0_9MICO</name>
<proteinExistence type="predicted"/>
<sequence length="134" mass="13637">MSAFVRSVCSVDGQVTIDLERDADLLIEPSDVATLGYGHPQTVRAHIRSGQLPAVKVGGRWKVRVGDLPRPGAAASTPVAPAASESPAGSADLDALAEALVATFSPLTREQVAELGRLLSSAAATDASPAHSAA</sequence>
<feature type="compositionally biased region" description="Low complexity" evidence="1">
    <location>
        <begin position="71"/>
        <end position="88"/>
    </location>
</feature>
<evidence type="ECO:0000313" key="4">
    <source>
        <dbReference type="Proteomes" id="UP001501475"/>
    </source>
</evidence>
<evidence type="ECO:0000256" key="1">
    <source>
        <dbReference type="SAM" id="MobiDB-lite"/>
    </source>
</evidence>
<evidence type="ECO:0000259" key="2">
    <source>
        <dbReference type="Pfam" id="PF12728"/>
    </source>
</evidence>
<evidence type="ECO:0000313" key="3">
    <source>
        <dbReference type="EMBL" id="GAA1769000.1"/>
    </source>
</evidence>
<gene>
    <name evidence="3" type="ORF">GCM10009810_29380</name>
</gene>
<reference evidence="4" key="1">
    <citation type="journal article" date="2019" name="Int. J. Syst. Evol. Microbiol.">
        <title>The Global Catalogue of Microorganisms (GCM) 10K type strain sequencing project: providing services to taxonomists for standard genome sequencing and annotation.</title>
        <authorList>
            <consortium name="The Broad Institute Genomics Platform"/>
            <consortium name="The Broad Institute Genome Sequencing Center for Infectious Disease"/>
            <person name="Wu L."/>
            <person name="Ma J."/>
        </authorList>
    </citation>
    <scope>NUCLEOTIDE SEQUENCE [LARGE SCALE GENOMIC DNA]</scope>
    <source>
        <strain evidence="4">JCM 15591</strain>
    </source>
</reference>
<comment type="caution">
    <text evidence="3">The sequence shown here is derived from an EMBL/GenBank/DDBJ whole genome shotgun (WGS) entry which is preliminary data.</text>
</comment>
<organism evidence="3 4">
    <name type="scientific">Nostocoides vanveenii</name>
    <dbReference type="NCBI Taxonomy" id="330835"/>
    <lineage>
        <taxon>Bacteria</taxon>
        <taxon>Bacillati</taxon>
        <taxon>Actinomycetota</taxon>
        <taxon>Actinomycetes</taxon>
        <taxon>Micrococcales</taxon>
        <taxon>Intrasporangiaceae</taxon>
        <taxon>Nostocoides</taxon>
    </lineage>
</organism>
<feature type="region of interest" description="Disordered" evidence="1">
    <location>
        <begin position="68"/>
        <end position="88"/>
    </location>
</feature>